<feature type="region of interest" description="Disordered" evidence="1">
    <location>
        <begin position="1"/>
        <end position="28"/>
    </location>
</feature>
<sequence length="79" mass="8319">MSLLGSILGGLAGGRRSYGTGGWNRGRTSYGRRPMGYGYGRSRVASGGILGGSLGRMAIGGLTAYGMRRFFGNRSPYSY</sequence>
<evidence type="ECO:0000256" key="1">
    <source>
        <dbReference type="SAM" id="MobiDB-lite"/>
    </source>
</evidence>
<reference evidence="2 3" key="1">
    <citation type="submission" date="2020-04" db="EMBL/GenBank/DDBJ databases">
        <title>Draft genome of Pyxidicoccus fallax type strain.</title>
        <authorList>
            <person name="Whitworth D.E."/>
        </authorList>
    </citation>
    <scope>NUCLEOTIDE SEQUENCE [LARGE SCALE GENOMIC DNA]</scope>
    <source>
        <strain evidence="2 3">DSM 14698</strain>
    </source>
</reference>
<dbReference type="RefSeq" id="WP_169344880.1">
    <property type="nucleotide sequence ID" value="NZ_JABBJJ010000042.1"/>
</dbReference>
<protein>
    <submittedName>
        <fullName evidence="2">Uncharacterized protein</fullName>
    </submittedName>
</protein>
<comment type="caution">
    <text evidence="2">The sequence shown here is derived from an EMBL/GenBank/DDBJ whole genome shotgun (WGS) entry which is preliminary data.</text>
</comment>
<evidence type="ECO:0000313" key="2">
    <source>
        <dbReference type="EMBL" id="NMO15591.1"/>
    </source>
</evidence>
<dbReference type="EMBL" id="JABBJJ010000042">
    <property type="protein sequence ID" value="NMO15591.1"/>
    <property type="molecule type" value="Genomic_DNA"/>
</dbReference>
<keyword evidence="3" id="KW-1185">Reference proteome</keyword>
<gene>
    <name evidence="2" type="ORF">HG543_12110</name>
</gene>
<proteinExistence type="predicted"/>
<organism evidence="2 3">
    <name type="scientific">Pyxidicoccus fallax</name>
    <dbReference type="NCBI Taxonomy" id="394095"/>
    <lineage>
        <taxon>Bacteria</taxon>
        <taxon>Pseudomonadati</taxon>
        <taxon>Myxococcota</taxon>
        <taxon>Myxococcia</taxon>
        <taxon>Myxococcales</taxon>
        <taxon>Cystobacterineae</taxon>
        <taxon>Myxococcaceae</taxon>
        <taxon>Pyxidicoccus</taxon>
    </lineage>
</organism>
<name>A0A848LGB4_9BACT</name>
<dbReference type="AlphaFoldDB" id="A0A848LGB4"/>
<accession>A0A848LGB4</accession>
<dbReference type="Proteomes" id="UP000518300">
    <property type="component" value="Unassembled WGS sequence"/>
</dbReference>
<evidence type="ECO:0000313" key="3">
    <source>
        <dbReference type="Proteomes" id="UP000518300"/>
    </source>
</evidence>